<keyword evidence="2" id="KW-1185">Reference proteome</keyword>
<gene>
    <name evidence="1" type="ORF">KDK95_26590</name>
</gene>
<reference evidence="1" key="1">
    <citation type="submission" date="2021-04" db="EMBL/GenBank/DDBJ databases">
        <title>Genome based classification of Actinospica acidithermotolerans sp. nov., an actinobacterium isolated from an Indonesian hot spring.</title>
        <authorList>
            <person name="Kusuma A.B."/>
            <person name="Putra K.E."/>
            <person name="Nafisah S."/>
            <person name="Loh J."/>
            <person name="Nouioui I."/>
            <person name="Goodfellow M."/>
        </authorList>
    </citation>
    <scope>NUCLEOTIDE SEQUENCE</scope>
    <source>
        <strain evidence="1">MGRD01-02</strain>
    </source>
</reference>
<dbReference type="Proteomes" id="UP000676325">
    <property type="component" value="Unassembled WGS sequence"/>
</dbReference>
<comment type="caution">
    <text evidence="1">The sequence shown here is derived from an EMBL/GenBank/DDBJ whole genome shotgun (WGS) entry which is preliminary data.</text>
</comment>
<accession>A0A941ILD7</accession>
<protein>
    <submittedName>
        <fullName evidence="1">Uncharacterized protein</fullName>
    </submittedName>
</protein>
<evidence type="ECO:0000313" key="1">
    <source>
        <dbReference type="EMBL" id="MBR7829902.1"/>
    </source>
</evidence>
<name>A0A941ILD7_9ACTN</name>
<proteinExistence type="predicted"/>
<dbReference type="EMBL" id="JAGSOH010000105">
    <property type="protein sequence ID" value="MBR7829902.1"/>
    <property type="molecule type" value="Genomic_DNA"/>
</dbReference>
<sequence length="944" mass="104690">MSVVPYSDAAEVLKYLHSKLGAHFHQLHEQRKQLDRASPVFALEHDLGQSDIELLFDSVRAAVARGLGIRYRASWLPYVVYAAESGYNYTGGEYWPTFERATPGWHSDHRDYIKRWYQKFADEYGGAVPTGAFATNFTIIAWPLTNAVLPKYLQRQLAELLYDFRGGLSSTLLDDPDELGTSLAVRAHSYSDRFQIFCQNTALLGQVAAALLSGENEESPYLVKSTLQRLLEGLSRERQSRQWLISAQHAASRIRAVGFGPRTSVTGIPKRERHLPTATDPKFFLRFFEGAWNPFASLPDLTPLSKSDPRVYNELKSLRGKVTGGSRPVPIGALVFGGQEITFSSWPDASKPFVQLDRSTVANAILAEKCVMTSGPYWLYRREDFGLAIEVKGRSLRPGHDYILVCEDTQEPPTLSWIEPVPLRVSGATAYRLNVPAQLTETDTMALITYGLSVHSKIFVRPAGMVASSWDGEGTVEWLAGEPAIIAIRSEFTAVHCLAYVNGNPHLIPWPEGQAELIFSLDGLDIGTHDLRVTLLGVNEQPLTQGSLAITIRDPQIRPQTATAGEGIRMLASPARPALAEIWDDRASITVSGPTDIDADLLVILRGDDGSKLVEIEQKIRLPIDHKHWAMYVKNLRNSRHFNDFYDEAESCEIVVRRDGIGMASLAAERGFQPIRWRFLKKHDGSSYARLIDRTDQGRTRIEYFKVSSPLTASLCEVSATVELISSGGLLRAKSDQLEAVSLAPTNPNDLMMTGGARPYIPHVGKSVAGVMKLVDAHRLWAGAELPADPFAVYHQHSVLEAITRANAMELCGRYWAAVEHQLEKAEEPANYLEEMQGAIGVSYGQKKLAGKIASSLYRWLEWDTLVSGFAEIIESTLWDCGVRDQPSAAKFLLTLASKPGEILEWSTSSREYLLGRVIRTPVLLRAARFSVLGTRALNGDGDE</sequence>
<evidence type="ECO:0000313" key="2">
    <source>
        <dbReference type="Proteomes" id="UP000676325"/>
    </source>
</evidence>
<dbReference type="AlphaFoldDB" id="A0A941ILD7"/>
<organism evidence="1 2">
    <name type="scientific">Actinospica acidithermotolerans</name>
    <dbReference type="NCBI Taxonomy" id="2828514"/>
    <lineage>
        <taxon>Bacteria</taxon>
        <taxon>Bacillati</taxon>
        <taxon>Actinomycetota</taxon>
        <taxon>Actinomycetes</taxon>
        <taxon>Catenulisporales</taxon>
        <taxon>Actinospicaceae</taxon>
        <taxon>Actinospica</taxon>
    </lineage>
</organism>